<comment type="cofactor">
    <cofactor evidence="1">
        <name>Zn(2+)</name>
        <dbReference type="ChEBI" id="CHEBI:29105"/>
    </cofactor>
</comment>
<dbReference type="Gene3D" id="3.10.310.40">
    <property type="match status" value="1"/>
</dbReference>
<dbReference type="Gene3D" id="2.40.30.130">
    <property type="match status" value="1"/>
</dbReference>
<reference evidence="7 8" key="1">
    <citation type="submission" date="2014-02" db="EMBL/GenBank/DDBJ databases">
        <title>Draft genome sequence of Lysinibacillus odysseyi NBRC 100172.</title>
        <authorList>
            <person name="Zhang F."/>
            <person name="Wang G."/>
            <person name="Zhang L."/>
        </authorList>
    </citation>
    <scope>NUCLEOTIDE SEQUENCE [LARGE SCALE GENOMIC DNA]</scope>
    <source>
        <strain evidence="7 8">NBRC 100172</strain>
    </source>
</reference>
<dbReference type="GO" id="GO:0005737">
    <property type="term" value="C:cytoplasm"/>
    <property type="evidence" value="ECO:0007669"/>
    <property type="project" value="UniProtKB-SubCell"/>
</dbReference>
<dbReference type="eggNOG" id="COG0013">
    <property type="taxonomic scope" value="Bacteria"/>
</dbReference>
<feature type="coiled-coil region" evidence="5">
    <location>
        <begin position="260"/>
        <end position="287"/>
    </location>
</feature>
<keyword evidence="5" id="KW-0175">Coiled coil</keyword>
<evidence type="ECO:0000256" key="3">
    <source>
        <dbReference type="ARBA" id="ARBA00022723"/>
    </source>
</evidence>
<dbReference type="SMART" id="SM00863">
    <property type="entry name" value="tRNA_SAD"/>
    <property type="match status" value="1"/>
</dbReference>
<keyword evidence="7" id="KW-0436">Ligase</keyword>
<comment type="caution">
    <text evidence="7">The sequence shown here is derived from an EMBL/GenBank/DDBJ whole genome shotgun (WGS) entry which is preliminary data.</text>
</comment>
<dbReference type="GO" id="GO:0003676">
    <property type="term" value="F:nucleic acid binding"/>
    <property type="evidence" value="ECO:0007669"/>
    <property type="project" value="InterPro"/>
</dbReference>
<dbReference type="PROSITE" id="PS50860">
    <property type="entry name" value="AA_TRNA_LIGASE_II_ALA"/>
    <property type="match status" value="1"/>
</dbReference>
<dbReference type="GO" id="GO:0006419">
    <property type="term" value="P:alanyl-tRNA aminoacylation"/>
    <property type="evidence" value="ECO:0007669"/>
    <property type="project" value="InterPro"/>
</dbReference>
<organism evidence="7 8">
    <name type="scientific">Lysinibacillus odysseyi 34hs-1 = NBRC 100172</name>
    <dbReference type="NCBI Taxonomy" id="1220589"/>
    <lineage>
        <taxon>Bacteria</taxon>
        <taxon>Bacillati</taxon>
        <taxon>Bacillota</taxon>
        <taxon>Bacilli</taxon>
        <taxon>Bacillales</taxon>
        <taxon>Bacillaceae</taxon>
        <taxon>Lysinibacillus</taxon>
    </lineage>
</organism>
<accession>A0A0A3IR75</accession>
<evidence type="ECO:0000313" key="7">
    <source>
        <dbReference type="EMBL" id="KGR87221.1"/>
    </source>
</evidence>
<dbReference type="GO" id="GO:0004813">
    <property type="term" value="F:alanine-tRNA ligase activity"/>
    <property type="evidence" value="ECO:0007669"/>
    <property type="project" value="InterPro"/>
</dbReference>
<dbReference type="GO" id="GO:0046872">
    <property type="term" value="F:metal ion binding"/>
    <property type="evidence" value="ECO:0007669"/>
    <property type="project" value="UniProtKB-KW"/>
</dbReference>
<dbReference type="STRING" id="1220589.CD32_04115"/>
<keyword evidence="7" id="KW-0030">Aminoacyl-tRNA synthetase</keyword>
<name>A0A0A3IR75_9BACI</name>
<dbReference type="RefSeq" id="WP_036151558.1">
    <property type="nucleotide sequence ID" value="NZ_AVCX01000015.1"/>
</dbReference>
<keyword evidence="8" id="KW-1185">Reference proteome</keyword>
<dbReference type="PANTHER" id="PTHR43462:SF1">
    <property type="entry name" value="ALANYL-TRNA EDITING PROTEIN AARSD1"/>
    <property type="match status" value="1"/>
</dbReference>
<dbReference type="InterPro" id="IPR018165">
    <property type="entry name" value="Ala-tRNA-synth_IIc_core"/>
</dbReference>
<evidence type="ECO:0000256" key="4">
    <source>
        <dbReference type="ARBA" id="ARBA00022833"/>
    </source>
</evidence>
<dbReference type="PANTHER" id="PTHR43462">
    <property type="entry name" value="ALANYL-TRNA EDITING PROTEIN"/>
    <property type="match status" value="1"/>
</dbReference>
<dbReference type="InterPro" id="IPR051335">
    <property type="entry name" value="Alanyl-tRNA_Editing_Enzymes"/>
</dbReference>
<dbReference type="Proteomes" id="UP000030437">
    <property type="component" value="Unassembled WGS sequence"/>
</dbReference>
<protein>
    <submittedName>
        <fullName evidence="7">Alanyl-tRNA synthetase</fullName>
    </submittedName>
</protein>
<sequence length="395" mass="43888">MKELFYYQDSMMKEFSADVVQTGTDDLGHYVVLTNTAFYPTGGGQPHDTGWLNDIQVVNVEKVAEEIRHYISGNVEGLSGTVTGKLDWARRFDHMQQHTGQHILTAVFVELFGYQTVSFHLGTELVSIDLNTTEVIPEQLAEAEKRANDIILENRPIETKWVTKEELAQYNLRKDVSVDEDIRLVIIPDYDYNGCGGTHPTSTGQVQMIQIMETEKMKSNIRVHFICGSRVRKQLAMRKNVLTDVARQLSVPEKESGLALAKIMQTAKQTEKALSEARDALLVYEAKDLASRGEVIVSETYENRTIQELQKLARFITTENSEAIAFLVADNADKLQFVAARGTDVSESMKNISSNVLPLINGKGGGNDALVQGGGEKIMSPQALLEEMGKALSAE</sequence>
<comment type="subcellular location">
    <subcellularLocation>
        <location evidence="2">Cytoplasm</location>
    </subcellularLocation>
</comment>
<dbReference type="Pfam" id="PF07973">
    <property type="entry name" value="tRNA_SAD"/>
    <property type="match status" value="1"/>
</dbReference>
<dbReference type="OrthoDB" id="9812949at2"/>
<evidence type="ECO:0000313" key="8">
    <source>
        <dbReference type="Proteomes" id="UP000030437"/>
    </source>
</evidence>
<dbReference type="Gene3D" id="3.30.980.10">
    <property type="entry name" value="Threonyl-trna Synthetase, Chain A, domain 2"/>
    <property type="match status" value="1"/>
</dbReference>
<evidence type="ECO:0000256" key="2">
    <source>
        <dbReference type="ARBA" id="ARBA00004496"/>
    </source>
</evidence>
<feature type="domain" description="Alanyl-transfer RNA synthetases family profile" evidence="6">
    <location>
        <begin position="1"/>
        <end position="222"/>
    </location>
</feature>
<evidence type="ECO:0000259" key="6">
    <source>
        <dbReference type="PROSITE" id="PS50860"/>
    </source>
</evidence>
<dbReference type="SUPFAM" id="SSF50447">
    <property type="entry name" value="Translation proteins"/>
    <property type="match status" value="1"/>
</dbReference>
<dbReference type="AlphaFoldDB" id="A0A0A3IR75"/>
<evidence type="ECO:0000256" key="5">
    <source>
        <dbReference type="SAM" id="Coils"/>
    </source>
</evidence>
<dbReference type="GO" id="GO:0002161">
    <property type="term" value="F:aminoacyl-tRNA deacylase activity"/>
    <property type="evidence" value="ECO:0007669"/>
    <property type="project" value="UniProtKB-ARBA"/>
</dbReference>
<keyword evidence="4" id="KW-0862">Zinc</keyword>
<evidence type="ECO:0000256" key="1">
    <source>
        <dbReference type="ARBA" id="ARBA00001947"/>
    </source>
</evidence>
<dbReference type="InterPro" id="IPR012947">
    <property type="entry name" value="tRNA_SAD"/>
</dbReference>
<dbReference type="EMBL" id="JPVP01000048">
    <property type="protein sequence ID" value="KGR87221.1"/>
    <property type="molecule type" value="Genomic_DNA"/>
</dbReference>
<dbReference type="InterPro" id="IPR009000">
    <property type="entry name" value="Transl_B-barrel_sf"/>
</dbReference>
<proteinExistence type="predicted"/>
<dbReference type="InterPro" id="IPR018163">
    <property type="entry name" value="Thr/Ala-tRNA-synth_IIc_edit"/>
</dbReference>
<gene>
    <name evidence="7" type="ORF">CD32_04115</name>
</gene>
<dbReference type="SUPFAM" id="SSF55186">
    <property type="entry name" value="ThrRS/AlaRS common domain"/>
    <property type="match status" value="1"/>
</dbReference>
<dbReference type="GO" id="GO:0005524">
    <property type="term" value="F:ATP binding"/>
    <property type="evidence" value="ECO:0007669"/>
    <property type="project" value="InterPro"/>
</dbReference>
<keyword evidence="3" id="KW-0479">Metal-binding</keyword>